<evidence type="ECO:0000256" key="4">
    <source>
        <dbReference type="ARBA" id="ARBA00022898"/>
    </source>
</evidence>
<organism evidence="9 10">
    <name type="scientific">Thermaerobacillus caldiproteolyticus</name>
    <dbReference type="NCBI Taxonomy" id="247480"/>
    <lineage>
        <taxon>Bacteria</taxon>
        <taxon>Bacillati</taxon>
        <taxon>Bacillota</taxon>
        <taxon>Bacilli</taxon>
        <taxon>Bacillales</taxon>
        <taxon>Anoxybacillaceae</taxon>
        <taxon>Thermaerobacillus</taxon>
    </lineage>
</organism>
<reference evidence="9 10" key="1">
    <citation type="submission" date="2020-07" db="EMBL/GenBank/DDBJ databases">
        <title>Genomic Encyclopedia of Type Strains, Phase IV (KMG-IV): sequencing the most valuable type-strain genomes for metagenomic binning, comparative biology and taxonomic classification.</title>
        <authorList>
            <person name="Goeker M."/>
        </authorList>
    </citation>
    <scope>NUCLEOTIDE SEQUENCE [LARGE SCALE GENOMIC DNA]</scope>
    <source>
        <strain evidence="9 10">DSM 15730</strain>
    </source>
</reference>
<dbReference type="InterPro" id="IPR015421">
    <property type="entry name" value="PyrdxlP-dep_Trfase_major"/>
</dbReference>
<keyword evidence="2 9" id="KW-0032">Aminotransferase</keyword>
<dbReference type="GO" id="GO:0102933">
    <property type="term" value="F:GDP-4-dehydro-6-deoxy-D-mannose-4-aminotransferase activity"/>
    <property type="evidence" value="ECO:0007669"/>
    <property type="project" value="UniProtKB-EC"/>
</dbReference>
<protein>
    <submittedName>
        <fullName evidence="9">Perosamine synthetase</fullName>
        <ecNumber evidence="9">2.6.1.102</ecNumber>
    </submittedName>
</protein>
<accession>A0A7W0BZN3</accession>
<dbReference type="AlphaFoldDB" id="A0A7W0BZN3"/>
<keyword evidence="10" id="KW-1185">Reference proteome</keyword>
<dbReference type="Gene3D" id="3.40.640.10">
    <property type="entry name" value="Type I PLP-dependent aspartate aminotransferase-like (Major domain)"/>
    <property type="match status" value="1"/>
</dbReference>
<comment type="similarity">
    <text evidence="5 8">Belongs to the DegT/DnrJ/EryC1 family.</text>
</comment>
<evidence type="ECO:0000256" key="8">
    <source>
        <dbReference type="RuleBase" id="RU004508"/>
    </source>
</evidence>
<dbReference type="Pfam" id="PF01041">
    <property type="entry name" value="DegT_DnrJ_EryC1"/>
    <property type="match status" value="1"/>
</dbReference>
<dbReference type="PIRSF" id="PIRSF000390">
    <property type="entry name" value="PLP_StrS"/>
    <property type="match status" value="1"/>
</dbReference>
<dbReference type="InterPro" id="IPR015422">
    <property type="entry name" value="PyrdxlP-dep_Trfase_small"/>
</dbReference>
<dbReference type="CDD" id="cd00616">
    <property type="entry name" value="AHBA_syn"/>
    <property type="match status" value="1"/>
</dbReference>
<dbReference type="Gene3D" id="3.90.1150.10">
    <property type="entry name" value="Aspartate Aminotransferase, domain 1"/>
    <property type="match status" value="1"/>
</dbReference>
<dbReference type="SUPFAM" id="SSF53383">
    <property type="entry name" value="PLP-dependent transferases"/>
    <property type="match status" value="1"/>
</dbReference>
<name>A0A7W0BZN3_9BACL</name>
<evidence type="ECO:0000256" key="5">
    <source>
        <dbReference type="ARBA" id="ARBA00037999"/>
    </source>
</evidence>
<comment type="caution">
    <text evidence="9">The sequence shown here is derived from an EMBL/GenBank/DDBJ whole genome shotgun (WGS) entry which is preliminary data.</text>
</comment>
<dbReference type="GO" id="GO:0000271">
    <property type="term" value="P:polysaccharide biosynthetic process"/>
    <property type="evidence" value="ECO:0007669"/>
    <property type="project" value="TreeGrafter"/>
</dbReference>
<evidence type="ECO:0000256" key="6">
    <source>
        <dbReference type="PIRSR" id="PIRSR000390-1"/>
    </source>
</evidence>
<feature type="active site" description="Proton acceptor" evidence="6">
    <location>
        <position position="217"/>
    </location>
</feature>
<dbReference type="EMBL" id="JACDUT010000003">
    <property type="protein sequence ID" value="MBA2874631.1"/>
    <property type="molecule type" value="Genomic_DNA"/>
</dbReference>
<evidence type="ECO:0000313" key="9">
    <source>
        <dbReference type="EMBL" id="MBA2874631.1"/>
    </source>
</evidence>
<evidence type="ECO:0000256" key="3">
    <source>
        <dbReference type="ARBA" id="ARBA00022679"/>
    </source>
</evidence>
<comment type="cofactor">
    <cofactor evidence="1">
        <name>pyridoxal 5'-phosphate</name>
        <dbReference type="ChEBI" id="CHEBI:597326"/>
    </cofactor>
</comment>
<dbReference type="InterPro" id="IPR000653">
    <property type="entry name" value="DegT/StrS_aminotransferase"/>
</dbReference>
<evidence type="ECO:0000256" key="1">
    <source>
        <dbReference type="ARBA" id="ARBA00001933"/>
    </source>
</evidence>
<dbReference type="InterPro" id="IPR015424">
    <property type="entry name" value="PyrdxlP-dep_Trfase"/>
</dbReference>
<keyword evidence="3 9" id="KW-0808">Transferase</keyword>
<evidence type="ECO:0000256" key="7">
    <source>
        <dbReference type="PIRSR" id="PIRSR000390-2"/>
    </source>
</evidence>
<dbReference type="InterPro" id="IPR026385">
    <property type="entry name" value="LegC-like"/>
</dbReference>
<dbReference type="PANTHER" id="PTHR30244">
    <property type="entry name" value="TRANSAMINASE"/>
    <property type="match status" value="1"/>
</dbReference>
<keyword evidence="4 7" id="KW-0663">Pyridoxal phosphate</keyword>
<dbReference type="Proteomes" id="UP000523087">
    <property type="component" value="Unassembled WGS sequence"/>
</dbReference>
<feature type="modified residue" description="N6-(pyridoxal phosphate)lysine" evidence="7">
    <location>
        <position position="217"/>
    </location>
</feature>
<dbReference type="PANTHER" id="PTHR30244:SF30">
    <property type="entry name" value="BLR5990 PROTEIN"/>
    <property type="match status" value="1"/>
</dbReference>
<gene>
    <name evidence="9" type="ORF">HNR31_001401</name>
</gene>
<dbReference type="NCBIfam" id="TIGR04181">
    <property type="entry name" value="NHT_00031"/>
    <property type="match status" value="1"/>
</dbReference>
<evidence type="ECO:0000256" key="2">
    <source>
        <dbReference type="ARBA" id="ARBA00022576"/>
    </source>
</evidence>
<dbReference type="EC" id="2.6.1.102" evidence="9"/>
<dbReference type="GO" id="GO:0030170">
    <property type="term" value="F:pyridoxal phosphate binding"/>
    <property type="evidence" value="ECO:0007669"/>
    <property type="project" value="TreeGrafter"/>
</dbReference>
<proteinExistence type="inferred from homology"/>
<sequence>MRDVLLELAKKIKNMCPEKDFIPLHEPIFTGNEKKYVADCIETGWVSSVGKYVDEFERLLAEFTGVKRAVAVVNGTAALHIALKIVGVQPNDEVLIPSLTFVATGNAVVYCGAVPHFVDVSKTTLGIDPFKLEDYLKDIAIVKNNVCVNKQTGKIIRAVVPMHTFGHPVDLDPLLDICERWNLIMVEDAAESLGSYYKGIHTGNFGKASAMSFNGNKIITTGGGGAILTNDEKLADYAKHLTTTAKLPHRWKYEHDEIGYNYRMPNINAALGCAQLEHLEDFIEKKRQLVNKYEQLIEGHHGIKLFKEPEFAKSNYWLQTLIFDEKIYNIDEVLETLNNHNVMSRPVWKPLHLLTHFQNCPKADLSITEQLQYQIVNVPSSPYLGEDADE</sequence>
<dbReference type="RefSeq" id="WP_181555513.1">
    <property type="nucleotide sequence ID" value="NZ_JACDUT010000003.1"/>
</dbReference>
<dbReference type="FunFam" id="3.40.640.10:FF:000090">
    <property type="entry name" value="Pyridoxal phosphate-dependent aminotransferase"/>
    <property type="match status" value="1"/>
</dbReference>
<evidence type="ECO:0000313" key="10">
    <source>
        <dbReference type="Proteomes" id="UP000523087"/>
    </source>
</evidence>